<dbReference type="RefSeq" id="WP_029098547.1">
    <property type="nucleotide sequence ID" value="NZ_JAPYYP010000018.1"/>
</dbReference>
<dbReference type="InterPro" id="IPR053749">
    <property type="entry name" value="TA_system-associated_sf"/>
</dbReference>
<comment type="caution">
    <text evidence="1">The sequence shown here is derived from an EMBL/GenBank/DDBJ whole genome shotgun (WGS) entry which is preliminary data.</text>
</comment>
<evidence type="ECO:0000313" key="1">
    <source>
        <dbReference type="EMBL" id="MDA5109570.1"/>
    </source>
</evidence>
<protein>
    <submittedName>
        <fullName evidence="1">Uncharacterized protein</fullName>
    </submittedName>
</protein>
<reference evidence="1" key="1">
    <citation type="submission" date="2022-12" db="EMBL/GenBank/DDBJ databases">
        <title>Draft genome sequence of the thermophilic strain Brevibacillus thermoruber HT42, isolated from Los Humeros, Puebla, Mexico, with biotechnological potential.</title>
        <authorList>
            <person name="Lara Sanchez J."/>
            <person name="Solis Palacios R."/>
            <person name="Bustos Baena A.S."/>
            <person name="Ruz Baez A.E."/>
            <person name="Espinosa Luna G."/>
            <person name="Oliart Ros R.M."/>
        </authorList>
    </citation>
    <scope>NUCLEOTIDE SEQUENCE</scope>
    <source>
        <strain evidence="1">HT42</strain>
    </source>
</reference>
<name>A0A9X3TSS7_9BACL</name>
<sequence>MKTRLTRTVERVEQAFWTIVFSARKQAGERGVLLPKRFASKAKIERFLRKTMTPCLAKRVIGSLDLRRIRGRLAIPVGDGIGAPPIVKARVLAAAGRTATVAVWFAFDRDDRFFRVYQLRRKADGRWIVFGRHPLDYPFGRAGGRRREPSVGCCAPCVGSS</sequence>
<evidence type="ECO:0000313" key="2">
    <source>
        <dbReference type="Proteomes" id="UP001151071"/>
    </source>
</evidence>
<organism evidence="1 2">
    <name type="scientific">Brevibacillus thermoruber</name>
    <dbReference type="NCBI Taxonomy" id="33942"/>
    <lineage>
        <taxon>Bacteria</taxon>
        <taxon>Bacillati</taxon>
        <taxon>Bacillota</taxon>
        <taxon>Bacilli</taxon>
        <taxon>Bacillales</taxon>
        <taxon>Paenibacillaceae</taxon>
        <taxon>Brevibacillus</taxon>
    </lineage>
</organism>
<dbReference type="Gene3D" id="3.10.450.420">
    <property type="match status" value="1"/>
</dbReference>
<dbReference type="EMBL" id="JAPYYP010000018">
    <property type="protein sequence ID" value="MDA5109570.1"/>
    <property type="molecule type" value="Genomic_DNA"/>
</dbReference>
<dbReference type="AlphaFoldDB" id="A0A9X3TSS7"/>
<gene>
    <name evidence="1" type="ORF">O3V59_14485</name>
</gene>
<accession>A0A9X3TSS7</accession>
<keyword evidence="2" id="KW-1185">Reference proteome</keyword>
<proteinExistence type="predicted"/>
<dbReference type="Proteomes" id="UP001151071">
    <property type="component" value="Unassembled WGS sequence"/>
</dbReference>